<accession>A0A5D2KCS4</accession>
<organism evidence="1 2">
    <name type="scientific">Gossypium tomentosum</name>
    <name type="common">Hawaiian cotton</name>
    <name type="synonym">Gossypium sandvicense</name>
    <dbReference type="NCBI Taxonomy" id="34277"/>
    <lineage>
        <taxon>Eukaryota</taxon>
        <taxon>Viridiplantae</taxon>
        <taxon>Streptophyta</taxon>
        <taxon>Embryophyta</taxon>
        <taxon>Tracheophyta</taxon>
        <taxon>Spermatophyta</taxon>
        <taxon>Magnoliopsida</taxon>
        <taxon>eudicotyledons</taxon>
        <taxon>Gunneridae</taxon>
        <taxon>Pentapetalae</taxon>
        <taxon>rosids</taxon>
        <taxon>malvids</taxon>
        <taxon>Malvales</taxon>
        <taxon>Malvaceae</taxon>
        <taxon>Malvoideae</taxon>
        <taxon>Gossypium</taxon>
    </lineage>
</organism>
<dbReference type="EMBL" id="CM017629">
    <property type="protein sequence ID" value="TYH63883.1"/>
    <property type="molecule type" value="Genomic_DNA"/>
</dbReference>
<reference evidence="1 2" key="1">
    <citation type="submission" date="2019-07" db="EMBL/GenBank/DDBJ databases">
        <title>WGS assembly of Gossypium tomentosum.</title>
        <authorList>
            <person name="Chen Z.J."/>
            <person name="Sreedasyam A."/>
            <person name="Ando A."/>
            <person name="Song Q."/>
            <person name="De L."/>
            <person name="Hulse-Kemp A."/>
            <person name="Ding M."/>
            <person name="Ye W."/>
            <person name="Kirkbride R."/>
            <person name="Jenkins J."/>
            <person name="Plott C."/>
            <person name="Lovell J."/>
            <person name="Lin Y.-M."/>
            <person name="Vaughn R."/>
            <person name="Liu B."/>
            <person name="Li W."/>
            <person name="Simpson S."/>
            <person name="Scheffler B."/>
            <person name="Saski C."/>
            <person name="Grover C."/>
            <person name="Hu G."/>
            <person name="Conover J."/>
            <person name="Carlson J."/>
            <person name="Shu S."/>
            <person name="Boston L."/>
            <person name="Williams M."/>
            <person name="Peterson D."/>
            <person name="Mcgee K."/>
            <person name="Jones D."/>
            <person name="Wendel J."/>
            <person name="Stelly D."/>
            <person name="Grimwood J."/>
            <person name="Schmutz J."/>
        </authorList>
    </citation>
    <scope>NUCLEOTIDE SEQUENCE [LARGE SCALE GENOMIC DNA]</scope>
    <source>
        <strain evidence="1">7179.01</strain>
    </source>
</reference>
<dbReference type="AlphaFoldDB" id="A0A5D2KCS4"/>
<protein>
    <submittedName>
        <fullName evidence="1">Uncharacterized protein</fullName>
    </submittedName>
</protein>
<evidence type="ECO:0000313" key="1">
    <source>
        <dbReference type="EMBL" id="TYH63883.1"/>
    </source>
</evidence>
<sequence>MSRDGTSKAHAKGNRDQSRFFRASALFCCLTQPYPLLLEEYIYFYSPSNMSLVKALKTELGGSRAQIKVLQQDKLVMKNKEQDRIKVAIQLVREREIEGRVAAVVGWARFIR</sequence>
<evidence type="ECO:0000313" key="2">
    <source>
        <dbReference type="Proteomes" id="UP000322667"/>
    </source>
</evidence>
<keyword evidence="2" id="KW-1185">Reference proteome</keyword>
<dbReference type="Proteomes" id="UP000322667">
    <property type="component" value="Chromosome D07"/>
</dbReference>
<gene>
    <name evidence="1" type="ORF">ES332_D07G226800v1</name>
</gene>
<proteinExistence type="predicted"/>
<name>A0A5D2KCS4_GOSTO</name>